<keyword evidence="3" id="KW-1185">Reference proteome</keyword>
<name>A0ABV0XFY8_9TELE</name>
<feature type="region of interest" description="Disordered" evidence="1">
    <location>
        <begin position="49"/>
        <end position="98"/>
    </location>
</feature>
<organism evidence="2 3">
    <name type="scientific">Ameca splendens</name>
    <dbReference type="NCBI Taxonomy" id="208324"/>
    <lineage>
        <taxon>Eukaryota</taxon>
        <taxon>Metazoa</taxon>
        <taxon>Chordata</taxon>
        <taxon>Craniata</taxon>
        <taxon>Vertebrata</taxon>
        <taxon>Euteleostomi</taxon>
        <taxon>Actinopterygii</taxon>
        <taxon>Neopterygii</taxon>
        <taxon>Teleostei</taxon>
        <taxon>Neoteleostei</taxon>
        <taxon>Acanthomorphata</taxon>
        <taxon>Ovalentaria</taxon>
        <taxon>Atherinomorphae</taxon>
        <taxon>Cyprinodontiformes</taxon>
        <taxon>Goodeidae</taxon>
        <taxon>Ameca</taxon>
    </lineage>
</organism>
<feature type="compositionally biased region" description="Acidic residues" evidence="1">
    <location>
        <begin position="74"/>
        <end position="85"/>
    </location>
</feature>
<gene>
    <name evidence="2" type="ORF">AMECASPLE_019223</name>
</gene>
<dbReference type="EMBL" id="JAHRIP010001539">
    <property type="protein sequence ID" value="MEQ2280382.1"/>
    <property type="molecule type" value="Genomic_DNA"/>
</dbReference>
<comment type="caution">
    <text evidence="2">The sequence shown here is derived from an EMBL/GenBank/DDBJ whole genome shotgun (WGS) entry which is preliminary data.</text>
</comment>
<evidence type="ECO:0000256" key="1">
    <source>
        <dbReference type="SAM" id="MobiDB-lite"/>
    </source>
</evidence>
<reference evidence="2 3" key="1">
    <citation type="submission" date="2021-06" db="EMBL/GenBank/DDBJ databases">
        <authorList>
            <person name="Palmer J.M."/>
        </authorList>
    </citation>
    <scope>NUCLEOTIDE SEQUENCE [LARGE SCALE GENOMIC DNA]</scope>
    <source>
        <strain evidence="2 3">AS_MEX2019</strain>
        <tissue evidence="2">Muscle</tissue>
    </source>
</reference>
<dbReference type="Proteomes" id="UP001469553">
    <property type="component" value="Unassembled WGS sequence"/>
</dbReference>
<proteinExistence type="predicted"/>
<protein>
    <submittedName>
        <fullName evidence="2">Uncharacterized protein</fullName>
    </submittedName>
</protein>
<evidence type="ECO:0000313" key="3">
    <source>
        <dbReference type="Proteomes" id="UP001469553"/>
    </source>
</evidence>
<accession>A0ABV0XFY8</accession>
<evidence type="ECO:0000313" key="2">
    <source>
        <dbReference type="EMBL" id="MEQ2280382.1"/>
    </source>
</evidence>
<sequence length="150" mass="16862">MEAKRSHTKAALAFSTASSLIGVFAVLDACLSPVTRQHCHGDQGLSNHLCNDPYSLEGRRGGGWNENRAGTGREEEEEVEEEEEGSSSAKQQGPRQRKRKQIFFLEAAEKEAFLILYNKQEEKLKDRESFIQTGFQNQMSLMLLSSPQQN</sequence>